<evidence type="ECO:0000256" key="9">
    <source>
        <dbReference type="SAM" id="SignalP"/>
    </source>
</evidence>
<feature type="chain" id="PRO_5042901900" description="Leucine-rich repeat-containing N-terminal plant-type domain-containing protein" evidence="9">
    <location>
        <begin position="32"/>
        <end position="169"/>
    </location>
</feature>
<dbReference type="Pfam" id="PF08263">
    <property type="entry name" value="LRRNT_2"/>
    <property type="match status" value="1"/>
</dbReference>
<evidence type="ECO:0000259" key="10">
    <source>
        <dbReference type="Pfam" id="PF08263"/>
    </source>
</evidence>
<feature type="signal peptide" evidence="9">
    <location>
        <begin position="1"/>
        <end position="31"/>
    </location>
</feature>
<evidence type="ECO:0000256" key="3">
    <source>
        <dbReference type="ARBA" id="ARBA00022692"/>
    </source>
</evidence>
<gene>
    <name evidence="11" type="ORF">SAY87_008516</name>
</gene>
<dbReference type="Pfam" id="PF00560">
    <property type="entry name" value="LRR_1"/>
    <property type="match status" value="1"/>
</dbReference>
<sequence length="169" mass="18072">MGRLQSGFRIIAVHCFLVLVLSFFLLDGSLGVNLEGRYLLKMKGNLTDSFNLLSSWDSNDPTPCSWRGVYCSPGDHYSPPAVTSLNLGSLNLSGSLSPSVCKLGSLAFLDLSFNKLSGNLPAEIGSCSNLQSLKLNNNQFDGQATHRIGQAPVSADPELLQQQVLGTAP</sequence>
<evidence type="ECO:0000256" key="7">
    <source>
        <dbReference type="ARBA" id="ARBA00023136"/>
    </source>
</evidence>
<dbReference type="PANTHER" id="PTHR47988">
    <property type="entry name" value="SOMATIC EMBRYOGENESIS RECEPTOR KINASE 1"/>
    <property type="match status" value="1"/>
</dbReference>
<keyword evidence="6" id="KW-1133">Transmembrane helix</keyword>
<evidence type="ECO:0000256" key="4">
    <source>
        <dbReference type="ARBA" id="ARBA00022729"/>
    </source>
</evidence>
<dbReference type="AlphaFoldDB" id="A0AAN7PVY7"/>
<keyword evidence="4 9" id="KW-0732">Signal</keyword>
<organism evidence="11 12">
    <name type="scientific">Trapa incisa</name>
    <dbReference type="NCBI Taxonomy" id="236973"/>
    <lineage>
        <taxon>Eukaryota</taxon>
        <taxon>Viridiplantae</taxon>
        <taxon>Streptophyta</taxon>
        <taxon>Embryophyta</taxon>
        <taxon>Tracheophyta</taxon>
        <taxon>Spermatophyta</taxon>
        <taxon>Magnoliopsida</taxon>
        <taxon>eudicotyledons</taxon>
        <taxon>Gunneridae</taxon>
        <taxon>Pentapetalae</taxon>
        <taxon>rosids</taxon>
        <taxon>malvids</taxon>
        <taxon>Myrtales</taxon>
        <taxon>Lythraceae</taxon>
        <taxon>Trapa</taxon>
    </lineage>
</organism>
<dbReference type="EMBL" id="JAXIOK010000014">
    <property type="protein sequence ID" value="KAK4754759.1"/>
    <property type="molecule type" value="Genomic_DNA"/>
</dbReference>
<dbReference type="InterPro" id="IPR013210">
    <property type="entry name" value="LRR_N_plant-typ"/>
</dbReference>
<name>A0AAN7PVY7_9MYRT</name>
<keyword evidence="5" id="KW-0677">Repeat</keyword>
<keyword evidence="12" id="KW-1185">Reference proteome</keyword>
<evidence type="ECO:0000256" key="2">
    <source>
        <dbReference type="ARBA" id="ARBA00022614"/>
    </source>
</evidence>
<accession>A0AAN7PVY7</accession>
<dbReference type="GO" id="GO:0016020">
    <property type="term" value="C:membrane"/>
    <property type="evidence" value="ECO:0007669"/>
    <property type="project" value="UniProtKB-SubCell"/>
</dbReference>
<evidence type="ECO:0000313" key="12">
    <source>
        <dbReference type="Proteomes" id="UP001345219"/>
    </source>
</evidence>
<evidence type="ECO:0000256" key="5">
    <source>
        <dbReference type="ARBA" id="ARBA00022737"/>
    </source>
</evidence>
<dbReference type="Proteomes" id="UP001345219">
    <property type="component" value="Chromosome 8"/>
</dbReference>
<keyword evidence="7" id="KW-0472">Membrane</keyword>
<keyword evidence="8" id="KW-0675">Receptor</keyword>
<evidence type="ECO:0000313" key="11">
    <source>
        <dbReference type="EMBL" id="KAK4754759.1"/>
    </source>
</evidence>
<feature type="domain" description="Leucine-rich repeat-containing N-terminal plant-type" evidence="10">
    <location>
        <begin position="33"/>
        <end position="72"/>
    </location>
</feature>
<evidence type="ECO:0000256" key="6">
    <source>
        <dbReference type="ARBA" id="ARBA00022989"/>
    </source>
</evidence>
<keyword evidence="2" id="KW-0433">Leucine-rich repeat</keyword>
<proteinExistence type="predicted"/>
<keyword evidence="3" id="KW-0812">Transmembrane</keyword>
<dbReference type="FunFam" id="3.80.10.10:FF:000129">
    <property type="entry name" value="Leucine-rich repeat receptor-like kinase"/>
    <property type="match status" value="1"/>
</dbReference>
<reference evidence="11 12" key="1">
    <citation type="journal article" date="2023" name="Hortic Res">
        <title>Pangenome of water caltrop reveals structural variations and asymmetric subgenome divergence after allopolyploidization.</title>
        <authorList>
            <person name="Zhang X."/>
            <person name="Chen Y."/>
            <person name="Wang L."/>
            <person name="Yuan Y."/>
            <person name="Fang M."/>
            <person name="Shi L."/>
            <person name="Lu R."/>
            <person name="Comes H.P."/>
            <person name="Ma Y."/>
            <person name="Chen Y."/>
            <person name="Huang G."/>
            <person name="Zhou Y."/>
            <person name="Zheng Z."/>
            <person name="Qiu Y."/>
        </authorList>
    </citation>
    <scope>NUCLEOTIDE SEQUENCE [LARGE SCALE GENOMIC DNA]</scope>
    <source>
        <tissue evidence="11">Roots</tissue>
    </source>
</reference>
<comment type="subcellular location">
    <subcellularLocation>
        <location evidence="1">Membrane</location>
        <topology evidence="1">Single-pass membrane protein</topology>
    </subcellularLocation>
</comment>
<dbReference type="SUPFAM" id="SSF52058">
    <property type="entry name" value="L domain-like"/>
    <property type="match status" value="1"/>
</dbReference>
<dbReference type="InterPro" id="IPR001611">
    <property type="entry name" value="Leu-rich_rpt"/>
</dbReference>
<dbReference type="InterPro" id="IPR032675">
    <property type="entry name" value="LRR_dom_sf"/>
</dbReference>
<comment type="caution">
    <text evidence="11">The sequence shown here is derived from an EMBL/GenBank/DDBJ whole genome shotgun (WGS) entry which is preliminary data.</text>
</comment>
<evidence type="ECO:0000256" key="1">
    <source>
        <dbReference type="ARBA" id="ARBA00004167"/>
    </source>
</evidence>
<dbReference type="Gene3D" id="3.80.10.10">
    <property type="entry name" value="Ribonuclease Inhibitor"/>
    <property type="match status" value="1"/>
</dbReference>
<evidence type="ECO:0000256" key="8">
    <source>
        <dbReference type="ARBA" id="ARBA00023170"/>
    </source>
</evidence>
<protein>
    <recommendedName>
        <fullName evidence="10">Leucine-rich repeat-containing N-terminal plant-type domain-containing protein</fullName>
    </recommendedName>
</protein>